<dbReference type="SUPFAM" id="SSF53182">
    <property type="entry name" value="Pyrrolidone carboxyl peptidase (pyroglutamate aminopeptidase)"/>
    <property type="match status" value="1"/>
</dbReference>
<comment type="similarity">
    <text evidence="1">Belongs to the peptidase C15 family.</text>
</comment>
<comment type="caution">
    <text evidence="8">The sequence shown here is derived from an EMBL/GenBank/DDBJ whole genome shotgun (WGS) entry which is preliminary data.</text>
</comment>
<evidence type="ECO:0000256" key="2">
    <source>
        <dbReference type="ARBA" id="ARBA00022490"/>
    </source>
</evidence>
<evidence type="ECO:0000256" key="4">
    <source>
        <dbReference type="ARBA" id="ARBA00022801"/>
    </source>
</evidence>
<evidence type="ECO:0000313" key="9">
    <source>
        <dbReference type="Proteomes" id="UP001596142"/>
    </source>
</evidence>
<keyword evidence="4 8" id="KW-0378">Hydrolase</keyword>
<keyword evidence="9" id="KW-1185">Reference proteome</keyword>
<keyword evidence="5" id="KW-0788">Thiol protease</keyword>
<dbReference type="PRINTS" id="PR00706">
    <property type="entry name" value="PYROGLUPTASE"/>
</dbReference>
<dbReference type="InterPro" id="IPR036440">
    <property type="entry name" value="Peptidase_C15-like_sf"/>
</dbReference>
<dbReference type="PANTHER" id="PTHR23402">
    <property type="entry name" value="PROTEASE FAMILY C15 PYROGLUTAMYL-PEPTIDASE I-RELATED"/>
    <property type="match status" value="1"/>
</dbReference>
<gene>
    <name evidence="8" type="ORF">ACFPU1_07315</name>
</gene>
<evidence type="ECO:0000256" key="1">
    <source>
        <dbReference type="ARBA" id="ARBA00006641"/>
    </source>
</evidence>
<evidence type="ECO:0000256" key="6">
    <source>
        <dbReference type="PROSITE-ProRule" id="PRU10077"/>
    </source>
</evidence>
<dbReference type="NCBIfam" id="NF009676">
    <property type="entry name" value="PRK13197.1"/>
    <property type="match status" value="1"/>
</dbReference>
<feature type="compositionally biased region" description="Basic and acidic residues" evidence="7">
    <location>
        <begin position="91"/>
        <end position="107"/>
    </location>
</feature>
<dbReference type="InterPro" id="IPR016125">
    <property type="entry name" value="Peptidase_C15-like"/>
</dbReference>
<evidence type="ECO:0000256" key="7">
    <source>
        <dbReference type="SAM" id="MobiDB-lite"/>
    </source>
</evidence>
<dbReference type="Gene3D" id="3.40.630.20">
    <property type="entry name" value="Peptidase C15, pyroglutamyl peptidase I-like"/>
    <property type="match status" value="1"/>
</dbReference>
<keyword evidence="2" id="KW-0963">Cytoplasm</keyword>
<feature type="region of interest" description="Disordered" evidence="7">
    <location>
        <begin position="90"/>
        <end position="112"/>
    </location>
</feature>
<dbReference type="Proteomes" id="UP001596142">
    <property type="component" value="Unassembled WGS sequence"/>
</dbReference>
<reference evidence="9" key="1">
    <citation type="journal article" date="2019" name="Int. J. Syst. Evol. Microbiol.">
        <title>The Global Catalogue of Microorganisms (GCM) 10K type strain sequencing project: providing services to taxonomists for standard genome sequencing and annotation.</title>
        <authorList>
            <consortium name="The Broad Institute Genomics Platform"/>
            <consortium name="The Broad Institute Genome Sequencing Center for Infectious Disease"/>
            <person name="Wu L."/>
            <person name="Ma J."/>
        </authorList>
    </citation>
    <scope>NUCLEOTIDE SEQUENCE [LARGE SCALE GENOMIC DNA]</scope>
    <source>
        <strain evidence="9">CECT 7184</strain>
    </source>
</reference>
<dbReference type="GO" id="GO:0016920">
    <property type="term" value="F:pyroglutamyl-peptidase activity"/>
    <property type="evidence" value="ECO:0007669"/>
    <property type="project" value="UniProtKB-EC"/>
</dbReference>
<accession>A0ABW0YJM7</accession>
<dbReference type="PROSITE" id="PS01334">
    <property type="entry name" value="PYRASE_CYS"/>
    <property type="match status" value="1"/>
</dbReference>
<dbReference type="Pfam" id="PF01470">
    <property type="entry name" value="Peptidase_C15"/>
    <property type="match status" value="1"/>
</dbReference>
<protein>
    <recommendedName>
        <fullName evidence="6">Pyroglutamyl-peptidase I</fullName>
        <ecNumber evidence="6">3.4.19.3</ecNumber>
    </recommendedName>
</protein>
<dbReference type="InterPro" id="IPR033694">
    <property type="entry name" value="PGPEP1_Cys_AS"/>
</dbReference>
<organism evidence="8 9">
    <name type="scientific">Thalassorhabdus alkalitolerans</name>
    <dbReference type="NCBI Taxonomy" id="2282697"/>
    <lineage>
        <taxon>Bacteria</taxon>
        <taxon>Bacillati</taxon>
        <taxon>Bacillota</taxon>
        <taxon>Bacilli</taxon>
        <taxon>Bacillales</taxon>
        <taxon>Bacillaceae</taxon>
        <taxon>Thalassorhabdus</taxon>
    </lineage>
</organism>
<name>A0ABW0YJM7_9BACI</name>
<feature type="active site" evidence="6">
    <location>
        <position position="149"/>
    </location>
</feature>
<sequence length="212" mass="23515">MKIKVLCSGFEPFGGLEVNPTVQLVKELEEQQPWANIEFKSIQLPVIYETCAQSLLEAIEKEKPDIIISCGLAYGRSAISLERIGINIQDTKGEGEKGDNTGEKPVDKPIQMNGPDGLFSTLPLRKMLEALQQNGIPAEISNTAGTYICNTTLYQVLYFLREKEITAKAGFIHFPATPEMTLARPHLPSMTFTYQKKALMIAVQAAAEGYYR</sequence>
<dbReference type="InterPro" id="IPR000816">
    <property type="entry name" value="Peptidase_C15"/>
</dbReference>
<evidence type="ECO:0000256" key="5">
    <source>
        <dbReference type="ARBA" id="ARBA00022807"/>
    </source>
</evidence>
<keyword evidence="3" id="KW-0645">Protease</keyword>
<dbReference type="EC" id="3.4.19.3" evidence="6"/>
<dbReference type="EMBL" id="JBHSOZ010000003">
    <property type="protein sequence ID" value="MFC5712585.1"/>
    <property type="molecule type" value="Genomic_DNA"/>
</dbReference>
<evidence type="ECO:0000256" key="3">
    <source>
        <dbReference type="ARBA" id="ARBA00022670"/>
    </source>
</evidence>
<dbReference type="CDD" id="cd00501">
    <property type="entry name" value="Peptidase_C15"/>
    <property type="match status" value="1"/>
</dbReference>
<dbReference type="PANTHER" id="PTHR23402:SF1">
    <property type="entry name" value="PYROGLUTAMYL-PEPTIDASE I"/>
    <property type="match status" value="1"/>
</dbReference>
<dbReference type="RefSeq" id="WP_385939780.1">
    <property type="nucleotide sequence ID" value="NZ_JBHSOZ010000003.1"/>
</dbReference>
<comment type="catalytic activity">
    <reaction evidence="6">
        <text>Release of an N-terminal pyroglutamyl group from a polypeptide, the second amino acid generally not being Pro.</text>
        <dbReference type="EC" id="3.4.19.3"/>
    </reaction>
</comment>
<evidence type="ECO:0000313" key="8">
    <source>
        <dbReference type="EMBL" id="MFC5712585.1"/>
    </source>
</evidence>
<proteinExistence type="inferred from homology"/>
<dbReference type="PIRSF" id="PIRSF015592">
    <property type="entry name" value="Prld-crbxl_pptds"/>
    <property type="match status" value="1"/>
</dbReference>